<reference evidence="7" key="3">
    <citation type="submission" date="2025-09" db="UniProtKB">
        <authorList>
            <consortium name="Ensembl"/>
        </authorList>
    </citation>
    <scope>IDENTIFICATION</scope>
</reference>
<dbReference type="SMART" id="SM00336">
    <property type="entry name" value="BBOX"/>
    <property type="match status" value="2"/>
</dbReference>
<dbReference type="Bgee" id="ENSLOCG00000000534">
    <property type="expression patterns" value="Expressed in intestine and 8 other cell types or tissues"/>
</dbReference>
<evidence type="ECO:0000256" key="4">
    <source>
        <dbReference type="PROSITE-ProRule" id="PRU00024"/>
    </source>
</evidence>
<evidence type="ECO:0000256" key="5">
    <source>
        <dbReference type="SAM" id="MobiDB-lite"/>
    </source>
</evidence>
<keyword evidence="1" id="KW-0479">Metal-binding</keyword>
<dbReference type="eggNOG" id="ENOG502SRDY">
    <property type="taxonomic scope" value="Eukaryota"/>
</dbReference>
<keyword evidence="8" id="KW-1185">Reference proteome</keyword>
<dbReference type="PROSITE" id="PS50119">
    <property type="entry name" value="ZF_BBOX"/>
    <property type="match status" value="1"/>
</dbReference>
<dbReference type="SUPFAM" id="SSF57845">
    <property type="entry name" value="B-box zinc-binding domain"/>
    <property type="match status" value="1"/>
</dbReference>
<protein>
    <recommendedName>
        <fullName evidence="6">B box-type domain-containing protein</fullName>
    </recommendedName>
</protein>
<feature type="compositionally biased region" description="Acidic residues" evidence="5">
    <location>
        <begin position="1"/>
        <end position="11"/>
    </location>
</feature>
<dbReference type="InterPro" id="IPR029495">
    <property type="entry name" value="NACHT-assoc"/>
</dbReference>
<dbReference type="InterPro" id="IPR000315">
    <property type="entry name" value="Znf_B-box"/>
</dbReference>
<dbReference type="PANTHER" id="PTHR25465:SF5">
    <property type="entry name" value="E3 UBIQUITIN_ISG15 LIGASE TRIM25-RELATED"/>
    <property type="match status" value="1"/>
</dbReference>
<evidence type="ECO:0000256" key="2">
    <source>
        <dbReference type="ARBA" id="ARBA00022771"/>
    </source>
</evidence>
<dbReference type="GO" id="GO:0008270">
    <property type="term" value="F:zinc ion binding"/>
    <property type="evidence" value="ECO:0007669"/>
    <property type="project" value="UniProtKB-KW"/>
</dbReference>
<dbReference type="Proteomes" id="UP000018468">
    <property type="component" value="Unassembled WGS sequence"/>
</dbReference>
<dbReference type="Gene3D" id="4.10.830.40">
    <property type="match status" value="1"/>
</dbReference>
<dbReference type="AlphaFoldDB" id="W5LWT2"/>
<dbReference type="InParanoid" id="W5LWT2"/>
<dbReference type="GeneTree" id="ENSGT01150000286950"/>
<organism evidence="7 8">
    <name type="scientific">Lepisosteus oculatus</name>
    <name type="common">Spotted gar</name>
    <dbReference type="NCBI Taxonomy" id="7918"/>
    <lineage>
        <taxon>Eukaryota</taxon>
        <taxon>Metazoa</taxon>
        <taxon>Chordata</taxon>
        <taxon>Craniata</taxon>
        <taxon>Vertebrata</taxon>
        <taxon>Euteleostomi</taxon>
        <taxon>Actinopterygii</taxon>
        <taxon>Neopterygii</taxon>
        <taxon>Holostei</taxon>
        <taxon>Semionotiformes</taxon>
        <taxon>Lepisosteidae</taxon>
        <taxon>Lepisosteus</taxon>
    </lineage>
</organism>
<dbReference type="CDD" id="cd19769">
    <property type="entry name" value="Bbox2_TRIM16-like"/>
    <property type="match status" value="1"/>
</dbReference>
<dbReference type="Ensembl" id="ENSLOCT00000000590.1">
    <property type="protein sequence ID" value="ENSLOCP00000000589.1"/>
    <property type="gene ID" value="ENSLOCG00000000534.1"/>
</dbReference>
<name>W5LWT2_LEPOC</name>
<feature type="domain" description="B box-type" evidence="6">
    <location>
        <begin position="135"/>
        <end position="175"/>
    </location>
</feature>
<accession>W5LWT2</accession>
<sequence>MSLSEEPEAEDGALGPEIERIKMDRSGSSVPRGGALATDPRVKLDRPGSPVPSCVSMKSDWSMNEPIMFNEGTFTPDPSFAGPGDAPCDFCTEKKLKAVKYCLTCTVSYCEIHIRWHYTVPALRRHRVVDISGDQESKLCQQHHKALELLCSTDQTLICSLCSAQEHRGHDIIFKSEQGLTKDMGRAVSDLTDELENFYTGGFQETDQTGWLETLKDKHKEALERKFEVVSEGIAKPGEQTLLNDVFTHVWITEGSC</sequence>
<dbReference type="InterPro" id="IPR051051">
    <property type="entry name" value="E3_ubiq-ligase_TRIM/RNF"/>
</dbReference>
<dbReference type="Gene3D" id="3.30.160.60">
    <property type="entry name" value="Classic Zinc Finger"/>
    <property type="match status" value="1"/>
</dbReference>
<proteinExistence type="predicted"/>
<dbReference type="Pfam" id="PF14484">
    <property type="entry name" value="FISNA"/>
    <property type="match status" value="1"/>
</dbReference>
<keyword evidence="2 4" id="KW-0863">Zinc-finger</keyword>
<evidence type="ECO:0000313" key="7">
    <source>
        <dbReference type="Ensembl" id="ENSLOCP00000000589.1"/>
    </source>
</evidence>
<reference evidence="8" key="1">
    <citation type="submission" date="2011-12" db="EMBL/GenBank/DDBJ databases">
        <title>The Draft Genome of Lepisosteus oculatus.</title>
        <authorList>
            <consortium name="The Broad Institute Genome Assembly &amp; Analysis Group"/>
            <consortium name="Computational R&amp;D Group"/>
            <consortium name="and Sequencing Platform"/>
            <person name="Di Palma F."/>
            <person name="Alfoldi J."/>
            <person name="Johnson J."/>
            <person name="Berlin A."/>
            <person name="Gnerre S."/>
            <person name="Jaffe D."/>
            <person name="MacCallum I."/>
            <person name="Young S."/>
            <person name="Walker B.J."/>
            <person name="Lander E.S."/>
            <person name="Lindblad-Toh K."/>
        </authorList>
    </citation>
    <scope>NUCLEOTIDE SEQUENCE [LARGE SCALE GENOMIC DNA]</scope>
</reference>
<dbReference type="CDD" id="cd19802">
    <property type="entry name" value="Bbox1_TRIM8-like"/>
    <property type="match status" value="1"/>
</dbReference>
<evidence type="ECO:0000256" key="1">
    <source>
        <dbReference type="ARBA" id="ARBA00022723"/>
    </source>
</evidence>
<dbReference type="HOGENOM" id="CLU_1083913_0_0_1"/>
<evidence type="ECO:0000313" key="8">
    <source>
        <dbReference type="Proteomes" id="UP000018468"/>
    </source>
</evidence>
<evidence type="ECO:0000256" key="3">
    <source>
        <dbReference type="ARBA" id="ARBA00022833"/>
    </source>
</evidence>
<keyword evidence="3" id="KW-0862">Zinc</keyword>
<feature type="region of interest" description="Disordered" evidence="5">
    <location>
        <begin position="1"/>
        <end position="50"/>
    </location>
</feature>
<dbReference type="Pfam" id="PF00643">
    <property type="entry name" value="zf-B_box"/>
    <property type="match status" value="1"/>
</dbReference>
<reference evidence="7" key="2">
    <citation type="submission" date="2025-08" db="UniProtKB">
        <authorList>
            <consortium name="Ensembl"/>
        </authorList>
    </citation>
    <scope>IDENTIFICATION</scope>
</reference>
<dbReference type="PANTHER" id="PTHR25465">
    <property type="entry name" value="B-BOX DOMAIN CONTAINING"/>
    <property type="match status" value="1"/>
</dbReference>
<evidence type="ECO:0000259" key="6">
    <source>
        <dbReference type="PROSITE" id="PS50119"/>
    </source>
</evidence>